<keyword evidence="1" id="KW-0472">Membrane</keyword>
<organism evidence="2 3">
    <name type="scientific">Pyrococcus kukulkanii</name>
    <dbReference type="NCBI Taxonomy" id="1609559"/>
    <lineage>
        <taxon>Archaea</taxon>
        <taxon>Methanobacteriati</taxon>
        <taxon>Methanobacteriota</taxon>
        <taxon>Thermococci</taxon>
        <taxon>Thermococcales</taxon>
        <taxon>Thermococcaceae</taxon>
        <taxon>Pyrococcus</taxon>
    </lineage>
</organism>
<gene>
    <name evidence="2" type="ORF">P8X34_10235</name>
</gene>
<dbReference type="EMBL" id="JARRIG010000007">
    <property type="protein sequence ID" value="MFA4805101.1"/>
    <property type="molecule type" value="Genomic_DNA"/>
</dbReference>
<evidence type="ECO:0000256" key="1">
    <source>
        <dbReference type="SAM" id="Phobius"/>
    </source>
</evidence>
<feature type="transmembrane region" description="Helical" evidence="1">
    <location>
        <begin position="6"/>
        <end position="26"/>
    </location>
</feature>
<accession>A0ABV4T5W5</accession>
<keyword evidence="3" id="KW-1185">Reference proteome</keyword>
<comment type="caution">
    <text evidence="2">The sequence shown here is derived from an EMBL/GenBank/DDBJ whole genome shotgun (WGS) entry which is preliminary data.</text>
</comment>
<name>A0ABV4T5W5_9EURY</name>
<evidence type="ECO:0000313" key="2">
    <source>
        <dbReference type="EMBL" id="MFA4805101.1"/>
    </source>
</evidence>
<dbReference type="Proteomes" id="UP001571980">
    <property type="component" value="Unassembled WGS sequence"/>
</dbReference>
<dbReference type="RefSeq" id="WP_372824429.1">
    <property type="nucleotide sequence ID" value="NZ_JARRIG010000007.1"/>
</dbReference>
<sequence>MISPEAFLLISLELLVGLALVVYLDYKTRRLEADVREKVIRLVRYCFYVIVGRGGGCG</sequence>
<reference evidence="2 3" key="1">
    <citation type="submission" date="2023-03" db="EMBL/GenBank/DDBJ databases">
        <title>Speciation in Pyrococcus: adaptation to high temperature as a mechanism.</title>
        <authorList>
            <person name="Gu J."/>
        </authorList>
    </citation>
    <scope>NUCLEOTIDE SEQUENCE [LARGE SCALE GENOMIC DNA]</scope>
    <source>
        <strain evidence="2 3">LMOA34</strain>
    </source>
</reference>
<protein>
    <submittedName>
        <fullName evidence="2">Uncharacterized protein</fullName>
    </submittedName>
</protein>
<keyword evidence="1" id="KW-0812">Transmembrane</keyword>
<evidence type="ECO:0000313" key="3">
    <source>
        <dbReference type="Proteomes" id="UP001571980"/>
    </source>
</evidence>
<proteinExistence type="predicted"/>
<keyword evidence="1" id="KW-1133">Transmembrane helix</keyword>